<gene>
    <name evidence="1" type="ORF">DWB68_12845</name>
</gene>
<reference evidence="1 2" key="1">
    <citation type="submission" date="2018-07" db="EMBL/GenBank/DDBJ databases">
        <title>Arthrobacter sp. nov., isolated from raw cow's milk with high bacterial count.</title>
        <authorList>
            <person name="Hahne J."/>
            <person name="Isele D."/>
            <person name="Lipski A."/>
        </authorList>
    </citation>
    <scope>NUCLEOTIDE SEQUENCE [LARGE SCALE GENOMIC DNA]</scope>
    <source>
        <strain evidence="1 2">JZ R-35</strain>
    </source>
</reference>
<dbReference type="RefSeq" id="WP_119425523.1">
    <property type="nucleotide sequence ID" value="NZ_QQXK01000028.1"/>
</dbReference>
<dbReference type="EMBL" id="QQXK01000028">
    <property type="protein sequence ID" value="RII41403.1"/>
    <property type="molecule type" value="Genomic_DNA"/>
</dbReference>
<protein>
    <recommendedName>
        <fullName evidence="3">TetR/AcrR family transcriptional regulator</fullName>
    </recommendedName>
</protein>
<evidence type="ECO:0000313" key="1">
    <source>
        <dbReference type="EMBL" id="RII41403.1"/>
    </source>
</evidence>
<accession>A0A399J7A7</accession>
<comment type="caution">
    <text evidence="1">The sequence shown here is derived from an EMBL/GenBank/DDBJ whole genome shotgun (WGS) entry which is preliminary data.</text>
</comment>
<evidence type="ECO:0000313" key="2">
    <source>
        <dbReference type="Proteomes" id="UP000265419"/>
    </source>
</evidence>
<dbReference type="Gene3D" id="1.10.357.10">
    <property type="entry name" value="Tetracycline Repressor, domain 2"/>
    <property type="match status" value="1"/>
</dbReference>
<dbReference type="Proteomes" id="UP000265419">
    <property type="component" value="Unassembled WGS sequence"/>
</dbReference>
<keyword evidence="2" id="KW-1185">Reference proteome</keyword>
<proteinExistence type="predicted"/>
<evidence type="ECO:0008006" key="3">
    <source>
        <dbReference type="Google" id="ProtNLM"/>
    </source>
</evidence>
<dbReference type="AlphaFoldDB" id="A0A399J7A7"/>
<organism evidence="1 2">
    <name type="scientific">Galactobacter valiniphilus</name>
    <dbReference type="NCBI Taxonomy" id="2676122"/>
    <lineage>
        <taxon>Bacteria</taxon>
        <taxon>Bacillati</taxon>
        <taxon>Actinomycetota</taxon>
        <taxon>Actinomycetes</taxon>
        <taxon>Micrococcales</taxon>
        <taxon>Micrococcaceae</taxon>
        <taxon>Galactobacter</taxon>
    </lineage>
</organism>
<dbReference type="InterPro" id="IPR036271">
    <property type="entry name" value="Tet_transcr_reg_TetR-rel_C_sf"/>
</dbReference>
<name>A0A399J7A7_9MICC</name>
<dbReference type="SUPFAM" id="SSF48498">
    <property type="entry name" value="Tetracyclin repressor-like, C-terminal domain"/>
    <property type="match status" value="1"/>
</dbReference>
<sequence>MPTSPAATASDIPAPLDLPLGAASTSRVLRTAGALFAGRGLGNVSLELLAEESGTPLDALRAQYPTIESALAVSLAFMNVGLQDAGFKGQRPRGWASFDAFTATLSRGMNTPGLYQLYSDVNVAAVDPKHPAHDWLVQHHDFILEHMRVSIATGIEDGQIRAEADPEELHRQLTVFLLGVVPAWRVLGERFSLEQAFLEFKELMVRRFATPGYLASRAA</sequence>